<name>A0A2N1MS94_9GLOM</name>
<gene>
    <name evidence="1" type="ORF">RhiirC2_100255</name>
</gene>
<accession>A0A2N1MS94</accession>
<evidence type="ECO:0000313" key="2">
    <source>
        <dbReference type="Proteomes" id="UP000233469"/>
    </source>
</evidence>
<comment type="caution">
    <text evidence="1">The sequence shown here is derived from an EMBL/GenBank/DDBJ whole genome shotgun (WGS) entry which is preliminary data.</text>
</comment>
<dbReference type="EMBL" id="LLXL01001422">
    <property type="protein sequence ID" value="PKK64519.1"/>
    <property type="molecule type" value="Genomic_DNA"/>
</dbReference>
<organism evidence="1 2">
    <name type="scientific">Rhizophagus irregularis</name>
    <dbReference type="NCBI Taxonomy" id="588596"/>
    <lineage>
        <taxon>Eukaryota</taxon>
        <taxon>Fungi</taxon>
        <taxon>Fungi incertae sedis</taxon>
        <taxon>Mucoromycota</taxon>
        <taxon>Glomeromycotina</taxon>
        <taxon>Glomeromycetes</taxon>
        <taxon>Glomerales</taxon>
        <taxon>Glomeraceae</taxon>
        <taxon>Rhizophagus</taxon>
    </lineage>
</organism>
<proteinExistence type="predicted"/>
<sequence length="67" mass="7875">MMIAETAHQSHHVLDDMHLLIKYLSTTNKNKSKNIQEEKLKLNPTIKKKTRNLTLAIYTPGFNKFFF</sequence>
<evidence type="ECO:0000313" key="1">
    <source>
        <dbReference type="EMBL" id="PKK64519.1"/>
    </source>
</evidence>
<dbReference type="AlphaFoldDB" id="A0A2N1MS94"/>
<protein>
    <submittedName>
        <fullName evidence="1">Uncharacterized protein</fullName>
    </submittedName>
</protein>
<reference evidence="1 2" key="2">
    <citation type="submission" date="2017-10" db="EMBL/GenBank/DDBJ databases">
        <title>Extensive intraspecific genome diversity in a model arbuscular mycorrhizal fungus.</title>
        <authorList>
            <person name="Chen E.C.H."/>
            <person name="Morin E."/>
            <person name="Baudet D."/>
            <person name="Noel J."/>
            <person name="Ndikumana S."/>
            <person name="Charron P."/>
            <person name="St-Onge C."/>
            <person name="Giorgi J."/>
            <person name="Grigoriev I.V."/>
            <person name="Roux C."/>
            <person name="Martin F.M."/>
            <person name="Corradi N."/>
        </authorList>
    </citation>
    <scope>NUCLEOTIDE SEQUENCE [LARGE SCALE GENOMIC DNA]</scope>
    <source>
        <strain evidence="1 2">C2</strain>
    </source>
</reference>
<dbReference type="Proteomes" id="UP000233469">
    <property type="component" value="Unassembled WGS sequence"/>
</dbReference>
<reference evidence="1 2" key="1">
    <citation type="submission" date="2016-04" db="EMBL/GenBank/DDBJ databases">
        <title>Genome analyses suggest a sexual origin of heterokaryosis in a supposedly ancient asexual fungus.</title>
        <authorList>
            <person name="Ropars J."/>
            <person name="Sedzielewska K."/>
            <person name="Noel J."/>
            <person name="Charron P."/>
            <person name="Farinelli L."/>
            <person name="Marton T."/>
            <person name="Kruger M."/>
            <person name="Pelin A."/>
            <person name="Brachmann A."/>
            <person name="Corradi N."/>
        </authorList>
    </citation>
    <scope>NUCLEOTIDE SEQUENCE [LARGE SCALE GENOMIC DNA]</scope>
    <source>
        <strain evidence="1 2">C2</strain>
    </source>
</reference>